<evidence type="ECO:0000313" key="2">
    <source>
        <dbReference type="EMBL" id="KAF7360142.1"/>
    </source>
</evidence>
<dbReference type="Pfam" id="PF18885">
    <property type="entry name" value="DUF5648"/>
    <property type="match status" value="1"/>
</dbReference>
<dbReference type="Proteomes" id="UP000620124">
    <property type="component" value="Unassembled WGS sequence"/>
</dbReference>
<reference evidence="2" key="1">
    <citation type="submission" date="2020-05" db="EMBL/GenBank/DDBJ databases">
        <title>Mycena genomes resolve the evolution of fungal bioluminescence.</title>
        <authorList>
            <person name="Tsai I.J."/>
        </authorList>
    </citation>
    <scope>NUCLEOTIDE SEQUENCE</scope>
    <source>
        <strain evidence="2">CCC161011</strain>
    </source>
</reference>
<evidence type="ECO:0000313" key="3">
    <source>
        <dbReference type="Proteomes" id="UP000620124"/>
    </source>
</evidence>
<proteinExistence type="predicted"/>
<sequence>MLLPPGASQNIDIRVTSPSPATCGNTSDAVLLYTANSATFLDNFYSTAIDQITAVVGAQGYTFQGAAARVFNTQETSTIPLFHLFQNVVIDSFYTTSATERTLALQSGYIVGGTDTFIYPSQICGSIPFYRLYNSGATEHFMTTSDAVRASMLASGAWADQGIVGYVLDANVCA</sequence>
<gene>
    <name evidence="2" type="ORF">MVEN_00742600</name>
</gene>
<dbReference type="EMBL" id="JACAZI010000005">
    <property type="protein sequence ID" value="KAF7360142.1"/>
    <property type="molecule type" value="Genomic_DNA"/>
</dbReference>
<dbReference type="AlphaFoldDB" id="A0A8H6YKA3"/>
<evidence type="ECO:0000259" key="1">
    <source>
        <dbReference type="Pfam" id="PF18885"/>
    </source>
</evidence>
<name>A0A8H6YKA3_9AGAR</name>
<feature type="domain" description="DUF5648" evidence="1">
    <location>
        <begin position="38"/>
        <end position="168"/>
    </location>
</feature>
<dbReference type="InterPro" id="IPR043708">
    <property type="entry name" value="DUF5648"/>
</dbReference>
<protein>
    <recommendedName>
        <fullName evidence="1">DUF5648 domain-containing protein</fullName>
    </recommendedName>
</protein>
<keyword evidence="3" id="KW-1185">Reference proteome</keyword>
<accession>A0A8H6YKA3</accession>
<organism evidence="2 3">
    <name type="scientific">Mycena venus</name>
    <dbReference type="NCBI Taxonomy" id="2733690"/>
    <lineage>
        <taxon>Eukaryota</taxon>
        <taxon>Fungi</taxon>
        <taxon>Dikarya</taxon>
        <taxon>Basidiomycota</taxon>
        <taxon>Agaricomycotina</taxon>
        <taxon>Agaricomycetes</taxon>
        <taxon>Agaricomycetidae</taxon>
        <taxon>Agaricales</taxon>
        <taxon>Marasmiineae</taxon>
        <taxon>Mycenaceae</taxon>
        <taxon>Mycena</taxon>
    </lineage>
</organism>
<comment type="caution">
    <text evidence="2">The sequence shown here is derived from an EMBL/GenBank/DDBJ whole genome shotgun (WGS) entry which is preliminary data.</text>
</comment>
<dbReference type="OrthoDB" id="9971254at2759"/>